<gene>
    <name evidence="2" type="ORF">DAEQUDRAFT_727064</name>
</gene>
<feature type="region of interest" description="Disordered" evidence="1">
    <location>
        <begin position="1"/>
        <end position="50"/>
    </location>
</feature>
<dbReference type="OrthoDB" id="2800163at2759"/>
<reference evidence="2 3" key="1">
    <citation type="journal article" date="2016" name="Mol. Biol. Evol.">
        <title>Comparative Genomics of Early-Diverging Mushroom-Forming Fungi Provides Insights into the Origins of Lignocellulose Decay Capabilities.</title>
        <authorList>
            <person name="Nagy L.G."/>
            <person name="Riley R."/>
            <person name="Tritt A."/>
            <person name="Adam C."/>
            <person name="Daum C."/>
            <person name="Floudas D."/>
            <person name="Sun H."/>
            <person name="Yadav J.S."/>
            <person name="Pangilinan J."/>
            <person name="Larsson K.H."/>
            <person name="Matsuura K."/>
            <person name="Barry K."/>
            <person name="Labutti K."/>
            <person name="Kuo R."/>
            <person name="Ohm R.A."/>
            <person name="Bhattacharya S.S."/>
            <person name="Shirouzu T."/>
            <person name="Yoshinaga Y."/>
            <person name="Martin F.M."/>
            <person name="Grigoriev I.V."/>
            <person name="Hibbett D.S."/>
        </authorList>
    </citation>
    <scope>NUCLEOTIDE SEQUENCE [LARGE SCALE GENOMIC DNA]</scope>
    <source>
        <strain evidence="2 3">L-15889</strain>
    </source>
</reference>
<evidence type="ECO:0000313" key="2">
    <source>
        <dbReference type="EMBL" id="KZT69167.1"/>
    </source>
</evidence>
<organism evidence="2 3">
    <name type="scientific">Daedalea quercina L-15889</name>
    <dbReference type="NCBI Taxonomy" id="1314783"/>
    <lineage>
        <taxon>Eukaryota</taxon>
        <taxon>Fungi</taxon>
        <taxon>Dikarya</taxon>
        <taxon>Basidiomycota</taxon>
        <taxon>Agaricomycotina</taxon>
        <taxon>Agaricomycetes</taxon>
        <taxon>Polyporales</taxon>
        <taxon>Fomitopsis</taxon>
    </lineage>
</organism>
<keyword evidence="3" id="KW-1185">Reference proteome</keyword>
<dbReference type="Proteomes" id="UP000076727">
    <property type="component" value="Unassembled WGS sequence"/>
</dbReference>
<sequence>MAPKAKWTTKKRRTIPKAATGAPQTRSSTSRGCVSRASTPSVTSEGRVKQTTVKQRRSAAKKWLSAEEANDLTNRWTTVELRHRRQALAVADALAEANGTYIPSFVHNLRVHTVLQDPCEWVPPLTRTDVLGDSVKGVASALTTAGKLRCLAIDLTLMSEGWLADSVARPTHVMLLEDTASPSRARGFTASPKIFERTTHVVVEPLWNRLQHVMPSLRCLFPKLQYCCIQVAAASESDTDEVIMLIRGLLKSRRLEKLVVCMRVVPGLHRSRDAPAWNALNELSKSEEKFFVLPHSCLCWAEWQAMLADQSTVFNITEDEMREKIRMIGSQDSEWEENDSAPQQQAVPDEVEFDEAVLGFCEDIPAVPRGGTPWTEIARAGFDDLAIPGMPTAEDDLRNMMGVN</sequence>
<evidence type="ECO:0000313" key="3">
    <source>
        <dbReference type="Proteomes" id="UP000076727"/>
    </source>
</evidence>
<accession>A0A165Q934</accession>
<proteinExistence type="predicted"/>
<name>A0A165Q934_9APHY</name>
<feature type="compositionally biased region" description="Polar residues" evidence="1">
    <location>
        <begin position="22"/>
        <end position="50"/>
    </location>
</feature>
<protein>
    <submittedName>
        <fullName evidence="2">Uncharacterized protein</fullName>
    </submittedName>
</protein>
<evidence type="ECO:0000256" key="1">
    <source>
        <dbReference type="SAM" id="MobiDB-lite"/>
    </source>
</evidence>
<dbReference type="AlphaFoldDB" id="A0A165Q934"/>
<dbReference type="EMBL" id="KV429060">
    <property type="protein sequence ID" value="KZT69167.1"/>
    <property type="molecule type" value="Genomic_DNA"/>
</dbReference>